<evidence type="ECO:0000313" key="3">
    <source>
        <dbReference type="EMBL" id="GAI12101.1"/>
    </source>
</evidence>
<gene>
    <name evidence="3" type="ORF">S06H3_18052</name>
</gene>
<evidence type="ECO:0000259" key="2">
    <source>
        <dbReference type="Pfam" id="PF01370"/>
    </source>
</evidence>
<organism evidence="3">
    <name type="scientific">marine sediment metagenome</name>
    <dbReference type="NCBI Taxonomy" id="412755"/>
    <lineage>
        <taxon>unclassified sequences</taxon>
        <taxon>metagenomes</taxon>
        <taxon>ecological metagenomes</taxon>
    </lineage>
</organism>
<dbReference type="EMBL" id="BARV01009087">
    <property type="protein sequence ID" value="GAI12101.1"/>
    <property type="molecule type" value="Genomic_DNA"/>
</dbReference>
<protein>
    <recommendedName>
        <fullName evidence="2">NAD-dependent epimerase/dehydratase domain-containing protein</fullName>
    </recommendedName>
</protein>
<keyword evidence="1" id="KW-0520">NAD</keyword>
<dbReference type="AlphaFoldDB" id="X1M221"/>
<reference evidence="3" key="1">
    <citation type="journal article" date="2014" name="Front. Microbiol.">
        <title>High frequency of phylogenetically diverse reductive dehalogenase-homologous genes in deep subseafloor sedimentary metagenomes.</title>
        <authorList>
            <person name="Kawai M."/>
            <person name="Futagami T."/>
            <person name="Toyoda A."/>
            <person name="Takaki Y."/>
            <person name="Nishi S."/>
            <person name="Hori S."/>
            <person name="Arai W."/>
            <person name="Tsubouchi T."/>
            <person name="Morono Y."/>
            <person name="Uchiyama I."/>
            <person name="Ito T."/>
            <person name="Fujiyama A."/>
            <person name="Inagaki F."/>
            <person name="Takami H."/>
        </authorList>
    </citation>
    <scope>NUCLEOTIDE SEQUENCE</scope>
    <source>
        <strain evidence="3">Expedition CK06-06</strain>
    </source>
</reference>
<sequence length="71" mass="8006">MPITSLRFFTVYGARQSPNMAIQKFFKSILNDQEITIFRDGEQLKDFTYISDIVDGAIKAGEICDALGENL</sequence>
<dbReference type="SUPFAM" id="SSF51735">
    <property type="entry name" value="NAD(P)-binding Rossmann-fold domains"/>
    <property type="match status" value="1"/>
</dbReference>
<comment type="caution">
    <text evidence="3">The sequence shown here is derived from an EMBL/GenBank/DDBJ whole genome shotgun (WGS) entry which is preliminary data.</text>
</comment>
<dbReference type="Pfam" id="PF01370">
    <property type="entry name" value="Epimerase"/>
    <property type="match status" value="1"/>
</dbReference>
<dbReference type="InterPro" id="IPR036291">
    <property type="entry name" value="NAD(P)-bd_dom_sf"/>
</dbReference>
<accession>X1M221</accession>
<dbReference type="InterPro" id="IPR001509">
    <property type="entry name" value="Epimerase_deHydtase"/>
</dbReference>
<proteinExistence type="predicted"/>
<dbReference type="Gene3D" id="3.40.50.720">
    <property type="entry name" value="NAD(P)-binding Rossmann-like Domain"/>
    <property type="match status" value="1"/>
</dbReference>
<dbReference type="PANTHER" id="PTHR43574">
    <property type="entry name" value="EPIMERASE-RELATED"/>
    <property type="match status" value="1"/>
</dbReference>
<name>X1M221_9ZZZZ</name>
<feature type="domain" description="NAD-dependent epimerase/dehydratase" evidence="2">
    <location>
        <begin position="2"/>
        <end position="63"/>
    </location>
</feature>
<evidence type="ECO:0000256" key="1">
    <source>
        <dbReference type="ARBA" id="ARBA00023027"/>
    </source>
</evidence>